<reference evidence="1 2" key="1">
    <citation type="submission" date="2020-03" db="EMBL/GenBank/DDBJ databases">
        <title>Genomic Encyclopedia of Type Strains, Phase IV (KMG-IV): sequencing the most valuable type-strain genomes for metagenomic binning, comparative biology and taxonomic classification.</title>
        <authorList>
            <person name="Goeker M."/>
        </authorList>
    </citation>
    <scope>NUCLEOTIDE SEQUENCE [LARGE SCALE GENOMIC DNA]</scope>
    <source>
        <strain evidence="1 2">DSM 102865</strain>
    </source>
</reference>
<dbReference type="Proteomes" id="UP001179181">
    <property type="component" value="Unassembled WGS sequence"/>
</dbReference>
<evidence type="ECO:0000313" key="2">
    <source>
        <dbReference type="Proteomes" id="UP001179181"/>
    </source>
</evidence>
<accession>A0ABX0UL22</accession>
<proteinExistence type="predicted"/>
<sequence>MKKTILAIATIITLTVGNGFAQRNNRHDIPSVNNSRVDNTVEELQINRLDQIVGLTRKQENKIKKIENQYDRLISPNRRYHTYQGAQRLERQKQKEILDVLTPAQRQRLYAFQRTNNKRYNWKG</sequence>
<name>A0ABX0UL22_9BACT</name>
<dbReference type="RefSeq" id="WP_167267713.1">
    <property type="nucleotide sequence ID" value="NZ_JAASQJ010000001.1"/>
</dbReference>
<organism evidence="1 2">
    <name type="scientific">Dyadobacter arcticus</name>
    <dbReference type="NCBI Taxonomy" id="1078754"/>
    <lineage>
        <taxon>Bacteria</taxon>
        <taxon>Pseudomonadati</taxon>
        <taxon>Bacteroidota</taxon>
        <taxon>Cytophagia</taxon>
        <taxon>Cytophagales</taxon>
        <taxon>Spirosomataceae</taxon>
        <taxon>Dyadobacter</taxon>
    </lineage>
</organism>
<dbReference type="EMBL" id="JAASQJ010000001">
    <property type="protein sequence ID" value="NIJ51816.1"/>
    <property type="molecule type" value="Genomic_DNA"/>
</dbReference>
<evidence type="ECO:0000313" key="1">
    <source>
        <dbReference type="EMBL" id="NIJ51816.1"/>
    </source>
</evidence>
<gene>
    <name evidence="1" type="ORF">FHS68_000972</name>
</gene>
<protein>
    <submittedName>
        <fullName evidence="1">Spy/CpxP family protein refolding chaperone</fullName>
    </submittedName>
</protein>
<keyword evidence="2" id="KW-1185">Reference proteome</keyword>
<comment type="caution">
    <text evidence="1">The sequence shown here is derived from an EMBL/GenBank/DDBJ whole genome shotgun (WGS) entry which is preliminary data.</text>
</comment>